<keyword evidence="1" id="KW-1185">Reference proteome</keyword>
<protein>
    <submittedName>
        <fullName evidence="2">Uncharacterized protein</fullName>
    </submittedName>
</protein>
<dbReference type="WBParaSite" id="ALUE_0000787701-mRNA-1">
    <property type="protein sequence ID" value="ALUE_0000787701-mRNA-1"/>
    <property type="gene ID" value="ALUE_0000787701"/>
</dbReference>
<accession>A0A0M3HX76</accession>
<evidence type="ECO:0000313" key="2">
    <source>
        <dbReference type="WBParaSite" id="ALUE_0000787701-mRNA-1"/>
    </source>
</evidence>
<reference evidence="2" key="1">
    <citation type="submission" date="2017-02" db="UniProtKB">
        <authorList>
            <consortium name="WormBaseParasite"/>
        </authorList>
    </citation>
    <scope>IDENTIFICATION</scope>
</reference>
<proteinExistence type="predicted"/>
<name>A0A0M3HX76_ASCLU</name>
<dbReference type="Proteomes" id="UP000036681">
    <property type="component" value="Unplaced"/>
</dbReference>
<organism evidence="1 2">
    <name type="scientific">Ascaris lumbricoides</name>
    <name type="common">Giant roundworm</name>
    <dbReference type="NCBI Taxonomy" id="6252"/>
    <lineage>
        <taxon>Eukaryota</taxon>
        <taxon>Metazoa</taxon>
        <taxon>Ecdysozoa</taxon>
        <taxon>Nematoda</taxon>
        <taxon>Chromadorea</taxon>
        <taxon>Rhabditida</taxon>
        <taxon>Spirurina</taxon>
        <taxon>Ascaridomorpha</taxon>
        <taxon>Ascaridoidea</taxon>
        <taxon>Ascarididae</taxon>
        <taxon>Ascaris</taxon>
    </lineage>
</organism>
<sequence length="43" mass="4942">MCEINFPIISISHKWSEPALSNVDDHSKRWKDSYNTFQVSSGS</sequence>
<dbReference type="AlphaFoldDB" id="A0A0M3HX76"/>
<evidence type="ECO:0000313" key="1">
    <source>
        <dbReference type="Proteomes" id="UP000036681"/>
    </source>
</evidence>